<feature type="domain" description="Nudix hydrolase" evidence="6">
    <location>
        <begin position="33"/>
        <end position="156"/>
    </location>
</feature>
<evidence type="ECO:0000256" key="2">
    <source>
        <dbReference type="ARBA" id="ARBA00005582"/>
    </source>
</evidence>
<dbReference type="AlphaFoldDB" id="A0A3M9M5U6"/>
<evidence type="ECO:0000256" key="5">
    <source>
        <dbReference type="RuleBase" id="RU003476"/>
    </source>
</evidence>
<organism evidence="7 8">
    <name type="scientific">Flexivirga caeni</name>
    <dbReference type="NCBI Taxonomy" id="2294115"/>
    <lineage>
        <taxon>Bacteria</taxon>
        <taxon>Bacillati</taxon>
        <taxon>Actinomycetota</taxon>
        <taxon>Actinomycetes</taxon>
        <taxon>Micrococcales</taxon>
        <taxon>Dermacoccaceae</taxon>
        <taxon>Flexivirga</taxon>
    </lineage>
</organism>
<reference evidence="7 8" key="1">
    <citation type="submission" date="2018-11" db="EMBL/GenBank/DDBJ databases">
        <title>Draft genome of Simplicispira Flexivirga sp. BO-16.</title>
        <authorList>
            <person name="Im W.T."/>
        </authorList>
    </citation>
    <scope>NUCLEOTIDE SEQUENCE [LARGE SCALE GENOMIC DNA]</scope>
    <source>
        <strain evidence="7 8">BO-16</strain>
    </source>
</reference>
<protein>
    <submittedName>
        <fullName evidence="7">NUDIX hydrolase</fullName>
    </submittedName>
</protein>
<dbReference type="GO" id="GO:0016787">
    <property type="term" value="F:hydrolase activity"/>
    <property type="evidence" value="ECO:0007669"/>
    <property type="project" value="UniProtKB-KW"/>
</dbReference>
<dbReference type="InterPro" id="IPR015797">
    <property type="entry name" value="NUDIX_hydrolase-like_dom_sf"/>
</dbReference>
<comment type="similarity">
    <text evidence="2 5">Belongs to the Nudix hydrolase family.</text>
</comment>
<keyword evidence="3 5" id="KW-0378">Hydrolase</keyword>
<dbReference type="PRINTS" id="PR00502">
    <property type="entry name" value="NUDIXFAMILY"/>
</dbReference>
<dbReference type="InterPro" id="IPR000086">
    <property type="entry name" value="NUDIX_hydrolase_dom"/>
</dbReference>
<dbReference type="Gene3D" id="3.90.79.10">
    <property type="entry name" value="Nucleoside Triphosphate Pyrophosphohydrolase"/>
    <property type="match status" value="1"/>
</dbReference>
<dbReference type="PANTHER" id="PTHR43222">
    <property type="entry name" value="NUDIX HYDROLASE 23"/>
    <property type="match status" value="1"/>
</dbReference>
<evidence type="ECO:0000256" key="1">
    <source>
        <dbReference type="ARBA" id="ARBA00001946"/>
    </source>
</evidence>
<comment type="caution">
    <text evidence="7">The sequence shown here is derived from an EMBL/GenBank/DDBJ whole genome shotgun (WGS) entry which is preliminary data.</text>
</comment>
<evidence type="ECO:0000313" key="7">
    <source>
        <dbReference type="EMBL" id="RNI19908.1"/>
    </source>
</evidence>
<dbReference type="EMBL" id="RJJQ01000018">
    <property type="protein sequence ID" value="RNI19908.1"/>
    <property type="molecule type" value="Genomic_DNA"/>
</dbReference>
<evidence type="ECO:0000313" key="8">
    <source>
        <dbReference type="Proteomes" id="UP000271678"/>
    </source>
</evidence>
<dbReference type="RefSeq" id="WP_123272471.1">
    <property type="nucleotide sequence ID" value="NZ_RJJQ01000018.1"/>
</dbReference>
<proteinExistence type="inferred from homology"/>
<dbReference type="OrthoDB" id="9804442at2"/>
<accession>A0A3M9M5U6</accession>
<dbReference type="PROSITE" id="PS00893">
    <property type="entry name" value="NUDIX_BOX"/>
    <property type="match status" value="1"/>
</dbReference>
<dbReference type="SUPFAM" id="SSF55811">
    <property type="entry name" value="Nudix"/>
    <property type="match status" value="1"/>
</dbReference>
<keyword evidence="8" id="KW-1185">Reference proteome</keyword>
<name>A0A3M9M5U6_9MICO</name>
<dbReference type="PANTHER" id="PTHR43222:SF2">
    <property type="entry name" value="NUDIX HYDROLASE 23, CHLOROPLASTIC"/>
    <property type="match status" value="1"/>
</dbReference>
<keyword evidence="4" id="KW-0460">Magnesium</keyword>
<evidence type="ECO:0000256" key="4">
    <source>
        <dbReference type="ARBA" id="ARBA00022842"/>
    </source>
</evidence>
<dbReference type="InterPro" id="IPR020084">
    <property type="entry name" value="NUDIX_hydrolase_CS"/>
</dbReference>
<dbReference type="InterPro" id="IPR020476">
    <property type="entry name" value="Nudix_hydrolase"/>
</dbReference>
<dbReference type="Proteomes" id="UP000271678">
    <property type="component" value="Unassembled WGS sequence"/>
</dbReference>
<sequence length="170" mass="18726">MPSRQPGGLHRLGLRILRRSPTRLTFALIRATSPTFTMGAIALIEWDGKLLALRQLHRSGVSLPGGLVEKGEDPATAVAREVLEETGIRVDPGDVFATTFETRLRHIDVIFRVVCDREPVVVVGSEATSYEWLALDRWTDVDRATQRILHALEAARQQPRPGTVLSSPAG</sequence>
<comment type="cofactor">
    <cofactor evidence="1">
        <name>Mg(2+)</name>
        <dbReference type="ChEBI" id="CHEBI:18420"/>
    </cofactor>
</comment>
<dbReference type="PROSITE" id="PS51462">
    <property type="entry name" value="NUDIX"/>
    <property type="match status" value="1"/>
</dbReference>
<dbReference type="Pfam" id="PF00293">
    <property type="entry name" value="NUDIX"/>
    <property type="match status" value="1"/>
</dbReference>
<evidence type="ECO:0000259" key="6">
    <source>
        <dbReference type="PROSITE" id="PS51462"/>
    </source>
</evidence>
<gene>
    <name evidence="7" type="ORF">EFY87_15935</name>
</gene>
<evidence type="ECO:0000256" key="3">
    <source>
        <dbReference type="ARBA" id="ARBA00022801"/>
    </source>
</evidence>